<dbReference type="FunFam" id="3.40.1190.20:FF:000076">
    <property type="entry name" value="Adenosine kinase"/>
    <property type="match status" value="2"/>
</dbReference>
<evidence type="ECO:0000256" key="9">
    <source>
        <dbReference type="ARBA" id="ARBA00022741"/>
    </source>
</evidence>
<dbReference type="GO" id="GO:0005524">
    <property type="term" value="F:ATP binding"/>
    <property type="evidence" value="ECO:0007669"/>
    <property type="project" value="UniProtKB-KW"/>
</dbReference>
<dbReference type="InterPro" id="IPR029056">
    <property type="entry name" value="Ribokinase-like"/>
</dbReference>
<evidence type="ECO:0000256" key="16">
    <source>
        <dbReference type="PIRSR" id="PIRSR601805-1"/>
    </source>
</evidence>
<comment type="catalytic activity">
    <reaction evidence="14">
        <text>adenosine + ATP = AMP + ADP + H(+)</text>
        <dbReference type="Rhea" id="RHEA:20824"/>
        <dbReference type="ChEBI" id="CHEBI:15378"/>
        <dbReference type="ChEBI" id="CHEBI:16335"/>
        <dbReference type="ChEBI" id="CHEBI:30616"/>
        <dbReference type="ChEBI" id="CHEBI:456215"/>
        <dbReference type="ChEBI" id="CHEBI:456216"/>
        <dbReference type="EC" id="2.7.1.20"/>
    </reaction>
</comment>
<feature type="domain" description="Carbohydrate kinase PfkB" evidence="17">
    <location>
        <begin position="708"/>
        <end position="1003"/>
    </location>
</feature>
<feature type="active site" description="Proton acceptor" evidence="16">
    <location>
        <position position="629"/>
    </location>
</feature>
<dbReference type="EMBL" id="ASGP02000006">
    <property type="protein sequence ID" value="KAH9501048.1"/>
    <property type="molecule type" value="Genomic_DNA"/>
</dbReference>
<evidence type="ECO:0000256" key="6">
    <source>
        <dbReference type="ARBA" id="ARBA00012119"/>
    </source>
</evidence>
<dbReference type="EC" id="2.7.1.20" evidence="6"/>
<keyword evidence="11" id="KW-0067">ATP-binding</keyword>
<dbReference type="InterPro" id="IPR002173">
    <property type="entry name" value="Carboh/pur_kinase_PfkB_CS"/>
</dbReference>
<feature type="domain" description="Carbohydrate kinase PfkB" evidence="17">
    <location>
        <begin position="368"/>
        <end position="670"/>
    </location>
</feature>
<evidence type="ECO:0000256" key="13">
    <source>
        <dbReference type="ARBA" id="ARBA00023242"/>
    </source>
</evidence>
<dbReference type="GO" id="GO:0004001">
    <property type="term" value="F:adenosine kinase activity"/>
    <property type="evidence" value="ECO:0007669"/>
    <property type="project" value="UniProtKB-EC"/>
</dbReference>
<keyword evidence="7" id="KW-0808">Transferase</keyword>
<keyword evidence="19" id="KW-1185">Reference proteome</keyword>
<evidence type="ECO:0000256" key="11">
    <source>
        <dbReference type="ARBA" id="ARBA00022840"/>
    </source>
</evidence>
<evidence type="ECO:0000256" key="5">
    <source>
        <dbReference type="ARBA" id="ARBA00010688"/>
    </source>
</evidence>
<dbReference type="PANTHER" id="PTHR45769">
    <property type="entry name" value="ADENOSINE KINASE"/>
    <property type="match status" value="1"/>
</dbReference>
<dbReference type="InterPro" id="IPR005343">
    <property type="entry name" value="Noc2"/>
</dbReference>
<protein>
    <recommendedName>
        <fullName evidence="15">Adenosine kinase</fullName>
        <ecNumber evidence="6">2.7.1.20</ecNumber>
    </recommendedName>
</protein>
<keyword evidence="8" id="KW-0660">Purine salvage</keyword>
<evidence type="ECO:0000256" key="2">
    <source>
        <dbReference type="ARBA" id="ARBA00004123"/>
    </source>
</evidence>
<dbReference type="GO" id="GO:0005829">
    <property type="term" value="C:cytosol"/>
    <property type="evidence" value="ECO:0007669"/>
    <property type="project" value="TreeGrafter"/>
</dbReference>
<comment type="subcellular location">
    <subcellularLocation>
        <location evidence="2">Nucleus</location>
    </subcellularLocation>
</comment>
<evidence type="ECO:0000256" key="7">
    <source>
        <dbReference type="ARBA" id="ARBA00022679"/>
    </source>
</evidence>
<keyword evidence="9" id="KW-0547">Nucleotide-binding</keyword>
<evidence type="ECO:0000256" key="14">
    <source>
        <dbReference type="ARBA" id="ARBA00051362"/>
    </source>
</evidence>
<dbReference type="GO" id="GO:0006166">
    <property type="term" value="P:purine ribonucleoside salvage"/>
    <property type="evidence" value="ECO:0007669"/>
    <property type="project" value="UniProtKB-KW"/>
</dbReference>
<dbReference type="EMBL" id="ASGP02000006">
    <property type="protein sequence ID" value="KAH9501049.1"/>
    <property type="molecule type" value="Genomic_DNA"/>
</dbReference>
<dbReference type="Pfam" id="PF00294">
    <property type="entry name" value="PfkB"/>
    <property type="match status" value="2"/>
</dbReference>
<comment type="cofactor">
    <cofactor evidence="1">
        <name>Mg(2+)</name>
        <dbReference type="ChEBI" id="CHEBI:18420"/>
    </cofactor>
</comment>
<keyword evidence="13" id="KW-0539">Nucleus</keyword>
<evidence type="ECO:0000313" key="18">
    <source>
        <dbReference type="EMBL" id="KAH9501049.1"/>
    </source>
</evidence>
<dbReference type="SUPFAM" id="SSF53613">
    <property type="entry name" value="Ribokinase-like"/>
    <property type="match status" value="2"/>
</dbReference>
<name>A0A922KWG6_DERFA</name>
<evidence type="ECO:0000313" key="19">
    <source>
        <dbReference type="Proteomes" id="UP000790347"/>
    </source>
</evidence>
<evidence type="ECO:0000256" key="8">
    <source>
        <dbReference type="ARBA" id="ARBA00022726"/>
    </source>
</evidence>
<dbReference type="Gene3D" id="3.40.1190.20">
    <property type="match status" value="2"/>
</dbReference>
<evidence type="ECO:0000256" key="1">
    <source>
        <dbReference type="ARBA" id="ARBA00001946"/>
    </source>
</evidence>
<dbReference type="Pfam" id="PF03715">
    <property type="entry name" value="Noc2"/>
    <property type="match status" value="1"/>
</dbReference>
<evidence type="ECO:0000256" key="3">
    <source>
        <dbReference type="ARBA" id="ARBA00004801"/>
    </source>
</evidence>
<dbReference type="PROSITE" id="PS00584">
    <property type="entry name" value="PFKB_KINASES_2"/>
    <property type="match status" value="2"/>
</dbReference>
<dbReference type="AlphaFoldDB" id="A0A922KWG6"/>
<comment type="caution">
    <text evidence="18">The sequence shown here is derived from an EMBL/GenBank/DDBJ whole genome shotgun (WGS) entry which is preliminary data.</text>
</comment>
<dbReference type="InterPro" id="IPR011611">
    <property type="entry name" value="PfkB_dom"/>
</dbReference>
<dbReference type="GO" id="GO:0006144">
    <property type="term" value="P:purine nucleobase metabolic process"/>
    <property type="evidence" value="ECO:0007669"/>
    <property type="project" value="TreeGrafter"/>
</dbReference>
<dbReference type="Proteomes" id="UP000790347">
    <property type="component" value="Unassembled WGS sequence"/>
</dbReference>
<proteinExistence type="inferred from homology"/>
<accession>A0A922KWG6</accession>
<keyword evidence="12" id="KW-0460">Magnesium</keyword>
<sequence>MRNSLVELYQLEPMISYQQCFIFMRQLTINLRKSIMVKEKDALKRVHNWQFIHSLNLWSQLIGTSLKQNDLFGQLLMPVTNISLETLRLFSAFKYVPYRLQIIESLIKLSSESGHFIPIMRTFREIIVQLAQNKNEIILKNKIKNKKKKKETKPMEIVKKKEPKSANKIINLNVTLKISKEQTFEMDFIQKVVDRIYELLLYYLKSISHLISFPEIILIFHGECSKLIKSIPYARGQTMMRQLMDKCDKNAQFIVEHREKQNLSGKLKELIDQQRIELFENEIRNLKTPLVEFYEQWRQFKSKQSTSETNEEAPYKPFCCDSDCPFILATMSQEEKSILGLGNPLLDVIATCNEDFLKKYDLEANNAILAEAKHEKLCADMSEQFKVQYLAGGSVQNSMRVAQWFMPRPNVCSFFGCVGEDDFAKQMKSKADEDGVNAVYMVDPKTATGTCACLITKNGKCRSLCAYLGASQKFSIDHVHKNFDYVESSRIFYVSGFHLIISLEPTLLLAKHAHQFEHKLFVINLSAPYISQFYSEQLLQVMPYVDLLFGNETEAEAFAKMQKWETNDMKIIAQKLADWQPCHRPRTVIVTQGKNPIIVAYTNQRLPMEMFTVPLLNDNEIVDTNGAGDAFVGGFLAYRLAAKPMAECIKAATFAAQEVIKQSGCVFPKENRMKLLLVVVFDCKFLHRYQLESDNAILADNERHQILCDELIENFNDIQFVPGGSIQNTIRVAQWFFDQPNVCTIFGCIGNDDFGHQMKCKIEQEDHVKSIYCIDNTRPTGKCVCLINVDSNGSHHRSLVTFLDACHGFRMEILQQNLSLFNNARIIYTSGFFLISNPDCVQLLAELCRKSSNDIKFALNLSASYVVKNHSQRLLQIFPYVDLLFGNENEAFALAETLEWDKDDKIDDIVEKMAHLESKKTNRTVIITQGPDEIIVVSTNSFVQKFPVPSIPTGEIIDTNGSGDAFVGGFLAYHLTGHSMIDCINAGTYAAQQVIRCCGCTLPESNELRLSN</sequence>
<dbReference type="PANTHER" id="PTHR45769:SF3">
    <property type="entry name" value="ADENOSINE KINASE"/>
    <property type="match status" value="1"/>
</dbReference>
<reference evidence="18" key="1">
    <citation type="submission" date="2013-05" db="EMBL/GenBank/DDBJ databases">
        <authorList>
            <person name="Yim A.K.Y."/>
            <person name="Chan T.F."/>
            <person name="Ji K.M."/>
            <person name="Liu X.Y."/>
            <person name="Zhou J.W."/>
            <person name="Li R.Q."/>
            <person name="Yang K.Y."/>
            <person name="Li J."/>
            <person name="Li M."/>
            <person name="Law P.T.W."/>
            <person name="Wu Y.L."/>
            <person name="Cai Z.L."/>
            <person name="Qin H."/>
            <person name="Bao Y."/>
            <person name="Leung R.K.K."/>
            <person name="Ng P.K.S."/>
            <person name="Zou J."/>
            <person name="Zhong X.J."/>
            <person name="Ran P.X."/>
            <person name="Zhong N.S."/>
            <person name="Liu Z.G."/>
            <person name="Tsui S.K.W."/>
        </authorList>
    </citation>
    <scope>NUCLEOTIDE SEQUENCE</scope>
    <source>
        <strain evidence="18">Derf</strain>
        <tissue evidence="18">Whole organism</tissue>
    </source>
</reference>
<comment type="pathway">
    <text evidence="3">Purine metabolism; AMP biosynthesis via salvage pathway; AMP from adenosine: step 1/1.</text>
</comment>
<keyword evidence="10" id="KW-0418">Kinase</keyword>
<dbReference type="InterPro" id="IPR001805">
    <property type="entry name" value="Adenokinase"/>
</dbReference>
<comment type="similarity">
    <text evidence="5">Belongs to the carbohydrate kinase PfkB family.</text>
</comment>
<evidence type="ECO:0000256" key="12">
    <source>
        <dbReference type="ARBA" id="ARBA00022842"/>
    </source>
</evidence>
<reference evidence="18" key="2">
    <citation type="journal article" date="2022" name="Res Sq">
        <title>Comparative Genomics Reveals Insights into the Divergent Evolution of Astigmatic Mites and Household Pest Adaptations.</title>
        <authorList>
            <person name="Xiong Q."/>
            <person name="Wan A.T.-Y."/>
            <person name="Liu X.-Y."/>
            <person name="Fung C.S.-H."/>
            <person name="Xiao X."/>
            <person name="Malainual N."/>
            <person name="Hou J."/>
            <person name="Wang L."/>
            <person name="Wang M."/>
            <person name="Yang K."/>
            <person name="Cui Y."/>
            <person name="Leung E."/>
            <person name="Nong W."/>
            <person name="Shin S.-K."/>
            <person name="Au S."/>
            <person name="Jeong K.Y."/>
            <person name="Chew F.T."/>
            <person name="Hui J."/>
            <person name="Leung T.F."/>
            <person name="Tungtrongchitr A."/>
            <person name="Zhong N."/>
            <person name="Liu Z."/>
            <person name="Tsui S."/>
        </authorList>
    </citation>
    <scope>NUCLEOTIDE SEQUENCE</scope>
    <source>
        <strain evidence="18">Derf</strain>
        <tissue evidence="18">Whole organism</tissue>
    </source>
</reference>
<dbReference type="GO" id="GO:0005634">
    <property type="term" value="C:nucleus"/>
    <property type="evidence" value="ECO:0007669"/>
    <property type="project" value="UniProtKB-SubCell"/>
</dbReference>
<gene>
    <name evidence="18" type="primary">NOC2L</name>
    <name evidence="18" type="ORF">DERF_011918</name>
</gene>
<evidence type="ECO:0000256" key="10">
    <source>
        <dbReference type="ARBA" id="ARBA00022777"/>
    </source>
</evidence>
<dbReference type="CDD" id="cd01168">
    <property type="entry name" value="adenosine_kinase"/>
    <property type="match status" value="2"/>
</dbReference>
<evidence type="ECO:0000259" key="17">
    <source>
        <dbReference type="Pfam" id="PF00294"/>
    </source>
</evidence>
<comment type="similarity">
    <text evidence="4">Belongs to the NOC2 family.</text>
</comment>
<organism evidence="18 19">
    <name type="scientific">Dermatophagoides farinae</name>
    <name type="common">American house dust mite</name>
    <dbReference type="NCBI Taxonomy" id="6954"/>
    <lineage>
        <taxon>Eukaryota</taxon>
        <taxon>Metazoa</taxon>
        <taxon>Ecdysozoa</taxon>
        <taxon>Arthropoda</taxon>
        <taxon>Chelicerata</taxon>
        <taxon>Arachnida</taxon>
        <taxon>Acari</taxon>
        <taxon>Acariformes</taxon>
        <taxon>Sarcoptiformes</taxon>
        <taxon>Astigmata</taxon>
        <taxon>Psoroptidia</taxon>
        <taxon>Analgoidea</taxon>
        <taxon>Pyroglyphidae</taxon>
        <taxon>Dermatophagoidinae</taxon>
        <taxon>Dermatophagoides</taxon>
    </lineage>
</organism>
<evidence type="ECO:0000256" key="4">
    <source>
        <dbReference type="ARBA" id="ARBA00005907"/>
    </source>
</evidence>
<dbReference type="PRINTS" id="PR00989">
    <property type="entry name" value="ADENOKINASE"/>
</dbReference>
<evidence type="ECO:0000256" key="15">
    <source>
        <dbReference type="ARBA" id="ARBA00068771"/>
    </source>
</evidence>
<dbReference type="Gene3D" id="3.30.1110.10">
    <property type="match status" value="2"/>
</dbReference>